<dbReference type="InterPro" id="IPR050407">
    <property type="entry name" value="Geranylgeranyl_reductase"/>
</dbReference>
<protein>
    <recommendedName>
        <fullName evidence="3">NAD(P)/FAD-dependent oxidoreductase</fullName>
    </recommendedName>
</protein>
<dbReference type="Pfam" id="PF13450">
    <property type="entry name" value="NAD_binding_8"/>
    <property type="match status" value="1"/>
</dbReference>
<dbReference type="PANTHER" id="PTHR42685">
    <property type="entry name" value="GERANYLGERANYL DIPHOSPHATE REDUCTASE"/>
    <property type="match status" value="1"/>
</dbReference>
<dbReference type="PRINTS" id="PR00420">
    <property type="entry name" value="RNGMNOXGNASE"/>
</dbReference>
<reference evidence="2" key="1">
    <citation type="journal article" date="2023" name="Int. J. Syst. Evol. Microbiol.">
        <title>Claveliimonas bilis gen. nov., sp. nov., deoxycholic acid-producing bacteria isolated from human faeces, and reclassification of Sellimonas monacensis Zenner et al. 2021 as Claveliimonas monacensis comb. nov.</title>
        <authorList>
            <person name="Hisatomi A."/>
            <person name="Kastawa N.W.E.P.G."/>
            <person name="Song I."/>
            <person name="Ohkuma M."/>
            <person name="Fukiya S."/>
            <person name="Sakamoto M."/>
        </authorList>
    </citation>
    <scope>NUCLEOTIDE SEQUENCE [LARGE SCALE GENOMIC DNA]</scope>
    <source>
        <strain evidence="2">12BBH14</strain>
    </source>
</reference>
<dbReference type="Gene3D" id="3.50.50.60">
    <property type="entry name" value="FAD/NAD(P)-binding domain"/>
    <property type="match status" value="1"/>
</dbReference>
<organism evidence="1 2">
    <name type="scientific">Claveliimonas bilis</name>
    <dbReference type="NCBI Taxonomy" id="3028070"/>
    <lineage>
        <taxon>Bacteria</taxon>
        <taxon>Bacillati</taxon>
        <taxon>Bacillota</taxon>
        <taxon>Clostridia</taxon>
        <taxon>Lachnospirales</taxon>
        <taxon>Lachnospiraceae</taxon>
        <taxon>Claveliimonas</taxon>
    </lineage>
</organism>
<sequence length="300" mass="33642">MMYDYIIVGAGPAGCVCAGELKRKNYSVCVLEKQPEHYRKVCGDGISYVCVQALRSIDFPIESLMDAGAVKIQRYIHYVNGKMYEDRIGDYGKEAYGLARDKTDAAFRQYFIKDRDIPLYYNRNAGEIRSVDQGYEVCGIKAKRLVLAAGALAKINLDGKALLRPDAGSPVGISAILQADAAGSPFFLFDYRAEYEGTYGWIFRVGEREYNVGLWLKREKNLLAARFQQFLETRVEEYLGRDYQWRRKPRGAIMGIGNRRVHTDDSIVYLGDASNTSNPEDGEGISLAVKDALDFTGGLK</sequence>
<dbReference type="InterPro" id="IPR036188">
    <property type="entry name" value="FAD/NAD-bd_sf"/>
</dbReference>
<name>A0ABN6YT33_9FIRM</name>
<dbReference type="EMBL" id="AP027742">
    <property type="protein sequence ID" value="BDZ76132.1"/>
    <property type="molecule type" value="Genomic_DNA"/>
</dbReference>
<dbReference type="Proteomes" id="UP001305815">
    <property type="component" value="Chromosome"/>
</dbReference>
<evidence type="ECO:0000313" key="1">
    <source>
        <dbReference type="EMBL" id="BDZ76132.1"/>
    </source>
</evidence>
<keyword evidence="2" id="KW-1185">Reference proteome</keyword>
<dbReference type="PANTHER" id="PTHR42685:SF18">
    <property type="entry name" value="DIGERANYLGERANYLGLYCEROPHOSPHOLIPID REDUCTASE"/>
    <property type="match status" value="1"/>
</dbReference>
<gene>
    <name evidence="1" type="ORF">Lac1_03150</name>
</gene>
<dbReference type="RefSeq" id="WP_316266075.1">
    <property type="nucleotide sequence ID" value="NZ_AP027742.1"/>
</dbReference>
<accession>A0ABN6YT33</accession>
<evidence type="ECO:0000313" key="2">
    <source>
        <dbReference type="Proteomes" id="UP001305815"/>
    </source>
</evidence>
<evidence type="ECO:0008006" key="3">
    <source>
        <dbReference type="Google" id="ProtNLM"/>
    </source>
</evidence>
<dbReference type="SUPFAM" id="SSF51905">
    <property type="entry name" value="FAD/NAD(P)-binding domain"/>
    <property type="match status" value="1"/>
</dbReference>
<proteinExistence type="predicted"/>